<dbReference type="AlphaFoldDB" id="A0A8J6PL33"/>
<sequence>MPGPKKKGLKAWQIVLIVLGALVVIGGFGTAIGEAFSNLSTIQSLSWQSSEDISLEIGRTEKGWVKVNPKQFKDGDVIFASSDESVAVVQPGTKTSGALWYEIKAVGEEKAEIYARSSDGKTETAFPIIVTVISNEPEPEPSTEPEIGSSAEFIQDISQILSESFDPELVKFDVSFDETTSLMTITMSEDGMANRIVSDLVSEEEWTTIRDGMVDVSTSIQDLGPYYGFPDTSVQISILNDSQEDRVLFSVLDGTILYDVMEEQE</sequence>
<evidence type="ECO:0000313" key="1">
    <source>
        <dbReference type="EMBL" id="MBC8611645.1"/>
    </source>
</evidence>
<dbReference type="Gene3D" id="2.60.40.1080">
    <property type="match status" value="1"/>
</dbReference>
<dbReference type="Proteomes" id="UP000632659">
    <property type="component" value="Unassembled WGS sequence"/>
</dbReference>
<keyword evidence="2" id="KW-1185">Reference proteome</keyword>
<dbReference type="OrthoDB" id="56282at541000"/>
<organism evidence="1 2">
    <name type="scientific">Massiliimalia timonensis</name>
    <dbReference type="NCBI Taxonomy" id="1987501"/>
    <lineage>
        <taxon>Bacteria</taxon>
        <taxon>Bacillati</taxon>
        <taxon>Bacillota</taxon>
        <taxon>Clostridia</taxon>
        <taxon>Eubacteriales</taxon>
        <taxon>Oscillospiraceae</taxon>
        <taxon>Massiliimalia</taxon>
    </lineage>
</organism>
<accession>A0A8J6PL33</accession>
<gene>
    <name evidence="1" type="ORF">H8702_11140</name>
</gene>
<name>A0A8J6PL33_9FIRM</name>
<comment type="caution">
    <text evidence="1">The sequence shown here is derived from an EMBL/GenBank/DDBJ whole genome shotgun (WGS) entry which is preliminary data.</text>
</comment>
<evidence type="ECO:0000313" key="2">
    <source>
        <dbReference type="Proteomes" id="UP000632659"/>
    </source>
</evidence>
<reference evidence="1" key="1">
    <citation type="submission" date="2020-08" db="EMBL/GenBank/DDBJ databases">
        <title>Genome public.</title>
        <authorList>
            <person name="Liu C."/>
            <person name="Sun Q."/>
        </authorList>
    </citation>
    <scope>NUCLEOTIDE SEQUENCE</scope>
    <source>
        <strain evidence="1">NSJ-15</strain>
    </source>
</reference>
<dbReference type="EMBL" id="JACRTL010000007">
    <property type="protein sequence ID" value="MBC8611645.1"/>
    <property type="molecule type" value="Genomic_DNA"/>
</dbReference>
<protein>
    <submittedName>
        <fullName evidence="1">Uncharacterized protein</fullName>
    </submittedName>
</protein>
<dbReference type="RefSeq" id="WP_093989743.1">
    <property type="nucleotide sequence ID" value="NZ_FYDD01000004.1"/>
</dbReference>
<proteinExistence type="predicted"/>